<feature type="transmembrane region" description="Helical" evidence="2">
    <location>
        <begin position="309"/>
        <end position="331"/>
    </location>
</feature>
<feature type="region of interest" description="Disordered" evidence="1">
    <location>
        <begin position="1"/>
        <end position="208"/>
    </location>
</feature>
<evidence type="ECO:0000256" key="2">
    <source>
        <dbReference type="SAM" id="Phobius"/>
    </source>
</evidence>
<protein>
    <submittedName>
        <fullName evidence="3">Uncharacterized protein</fullName>
    </submittedName>
</protein>
<gene>
    <name evidence="3" type="ORF">HRR80_008078</name>
</gene>
<sequence length="377" mass="40401">MRPTQSEPYGPQRTEREGRFARGADAALAHNNSSMRAMRSEDSWVEVSSRPSSSSLSSTSNDIITTGLQVRPHQERFSRSVHASGGPSVVQPRSTSATGSSQDEYDESESESDRVLSSSNEDISQGDTADDDETSTALGVGSLNRVFTPQPNAFSHPPSSQERAIPDSYFPPAPATTPLSAAEDRTITQRSYERQTHPRHRAGRSSYQADHDAALRASLTTLLSCAAAVRPKASGHRPAPARASTQPTALRLVPESELDTTVRSRQSPSPKHVKRKSRESSKERHAKKARAAKAAVAGDELISPTLASWMISAGVVLVFSAISFSAGYAWGREVGRLEGDMGITGGSCGREALRGSPSGSGLRRLRWTSTPSNISTC</sequence>
<dbReference type="Proteomes" id="UP001161757">
    <property type="component" value="Unassembled WGS sequence"/>
</dbReference>
<reference evidence="3" key="1">
    <citation type="submission" date="2023-01" db="EMBL/GenBank/DDBJ databases">
        <title>Exophiala dermititidis isolated from Cystic Fibrosis Patient.</title>
        <authorList>
            <person name="Kurbessoian T."/>
            <person name="Crocker A."/>
            <person name="Murante D."/>
            <person name="Hogan D.A."/>
            <person name="Stajich J.E."/>
        </authorList>
    </citation>
    <scope>NUCLEOTIDE SEQUENCE</scope>
    <source>
        <strain evidence="3">Ex8</strain>
    </source>
</reference>
<comment type="caution">
    <text evidence="3">The sequence shown here is derived from an EMBL/GenBank/DDBJ whole genome shotgun (WGS) entry which is preliminary data.</text>
</comment>
<feature type="compositionally biased region" description="Polar residues" evidence="1">
    <location>
        <begin position="259"/>
        <end position="269"/>
    </location>
</feature>
<name>A0AAN6EMF2_EXODE</name>
<feature type="compositionally biased region" description="Basic and acidic residues" evidence="1">
    <location>
        <begin position="182"/>
        <end position="196"/>
    </location>
</feature>
<evidence type="ECO:0000313" key="3">
    <source>
        <dbReference type="EMBL" id="KAJ8987996.1"/>
    </source>
</evidence>
<organism evidence="3 4">
    <name type="scientific">Exophiala dermatitidis</name>
    <name type="common">Black yeast-like fungus</name>
    <name type="synonym">Wangiella dermatitidis</name>
    <dbReference type="NCBI Taxonomy" id="5970"/>
    <lineage>
        <taxon>Eukaryota</taxon>
        <taxon>Fungi</taxon>
        <taxon>Dikarya</taxon>
        <taxon>Ascomycota</taxon>
        <taxon>Pezizomycotina</taxon>
        <taxon>Eurotiomycetes</taxon>
        <taxon>Chaetothyriomycetidae</taxon>
        <taxon>Chaetothyriales</taxon>
        <taxon>Herpotrichiellaceae</taxon>
        <taxon>Exophiala</taxon>
    </lineage>
</organism>
<dbReference type="EMBL" id="JAJGCB010000021">
    <property type="protein sequence ID" value="KAJ8987996.1"/>
    <property type="molecule type" value="Genomic_DNA"/>
</dbReference>
<feature type="region of interest" description="Disordered" evidence="1">
    <location>
        <begin position="230"/>
        <end position="292"/>
    </location>
</feature>
<feature type="compositionally biased region" description="Low complexity" evidence="1">
    <location>
        <begin position="48"/>
        <end position="60"/>
    </location>
</feature>
<keyword evidence="2" id="KW-0812">Transmembrane</keyword>
<dbReference type="AlphaFoldDB" id="A0AAN6EMF2"/>
<keyword evidence="2" id="KW-1133">Transmembrane helix</keyword>
<evidence type="ECO:0000313" key="4">
    <source>
        <dbReference type="Proteomes" id="UP001161757"/>
    </source>
</evidence>
<keyword evidence="2" id="KW-0472">Membrane</keyword>
<accession>A0AAN6EMF2</accession>
<evidence type="ECO:0000256" key="1">
    <source>
        <dbReference type="SAM" id="MobiDB-lite"/>
    </source>
</evidence>
<feature type="compositionally biased region" description="Polar residues" evidence="1">
    <location>
        <begin position="145"/>
        <end position="162"/>
    </location>
</feature>
<feature type="compositionally biased region" description="Basic and acidic residues" evidence="1">
    <location>
        <begin position="13"/>
        <end position="22"/>
    </location>
</feature>
<proteinExistence type="predicted"/>